<dbReference type="EMBL" id="JAFNEN010000646">
    <property type="protein sequence ID" value="KAG8179154.1"/>
    <property type="molecule type" value="Genomic_DNA"/>
</dbReference>
<protein>
    <submittedName>
        <fullName evidence="1">Uncharacterized protein</fullName>
    </submittedName>
</protein>
<proteinExistence type="predicted"/>
<name>A0AAV6U692_9ARAC</name>
<dbReference type="Proteomes" id="UP000827092">
    <property type="component" value="Unassembled WGS sequence"/>
</dbReference>
<comment type="caution">
    <text evidence="1">The sequence shown here is derived from an EMBL/GenBank/DDBJ whole genome shotgun (WGS) entry which is preliminary data.</text>
</comment>
<reference evidence="1 2" key="1">
    <citation type="journal article" date="2022" name="Nat. Ecol. Evol.">
        <title>A masculinizing supergene underlies an exaggerated male reproductive morph in a spider.</title>
        <authorList>
            <person name="Hendrickx F."/>
            <person name="De Corte Z."/>
            <person name="Sonet G."/>
            <person name="Van Belleghem S.M."/>
            <person name="Kostlbacher S."/>
            <person name="Vangestel C."/>
        </authorList>
    </citation>
    <scope>NUCLEOTIDE SEQUENCE [LARGE SCALE GENOMIC DNA]</scope>
    <source>
        <strain evidence="1">W744_W776</strain>
    </source>
</reference>
<organism evidence="1 2">
    <name type="scientific">Oedothorax gibbosus</name>
    <dbReference type="NCBI Taxonomy" id="931172"/>
    <lineage>
        <taxon>Eukaryota</taxon>
        <taxon>Metazoa</taxon>
        <taxon>Ecdysozoa</taxon>
        <taxon>Arthropoda</taxon>
        <taxon>Chelicerata</taxon>
        <taxon>Arachnida</taxon>
        <taxon>Araneae</taxon>
        <taxon>Araneomorphae</taxon>
        <taxon>Entelegynae</taxon>
        <taxon>Araneoidea</taxon>
        <taxon>Linyphiidae</taxon>
        <taxon>Erigoninae</taxon>
        <taxon>Oedothorax</taxon>
    </lineage>
</organism>
<keyword evidence="2" id="KW-1185">Reference proteome</keyword>
<accession>A0AAV6U692</accession>
<evidence type="ECO:0000313" key="1">
    <source>
        <dbReference type="EMBL" id="KAG8179154.1"/>
    </source>
</evidence>
<sequence length="67" mass="7519">MCAMKVDVAWSPTEINRFITIGTDVQLYEVEDVTERNVKPPGISISENTFANVISTSSEHQYLKVKS</sequence>
<dbReference type="AlphaFoldDB" id="A0AAV6U692"/>
<gene>
    <name evidence="1" type="ORF">JTE90_015343</name>
</gene>
<evidence type="ECO:0000313" key="2">
    <source>
        <dbReference type="Proteomes" id="UP000827092"/>
    </source>
</evidence>